<dbReference type="REBASE" id="39028">
    <property type="entry name" value="M.CthTA2ORF229P"/>
</dbReference>
<dbReference type="Proteomes" id="UP000010716">
    <property type="component" value="Unassembled WGS sequence"/>
</dbReference>
<feature type="non-terminal residue" evidence="1">
    <location>
        <position position="1"/>
    </location>
</feature>
<keyword evidence="1" id="KW-0808">Transferase</keyword>
<dbReference type="AlphaFoldDB" id="F5L367"/>
<gene>
    <name evidence="1" type="ORF">CathTA2_0229</name>
</gene>
<keyword evidence="1" id="KW-0489">Methyltransferase</keyword>
<evidence type="ECO:0000313" key="2">
    <source>
        <dbReference type="Proteomes" id="UP000010716"/>
    </source>
</evidence>
<name>F5L367_CALTT</name>
<dbReference type="EMBL" id="AFCE01000028">
    <property type="protein sequence ID" value="EGL84218.1"/>
    <property type="molecule type" value="Genomic_DNA"/>
</dbReference>
<accession>F5L367</accession>
<sequence length="56" mass="6651">VQLYLTLTIYVGTEVSDEDDIPFEEKMAELTQRLLEQFEESSLLQEKIKRDLEELM</sequence>
<proteinExistence type="predicted"/>
<protein>
    <submittedName>
        <fullName evidence="1">Type I restriction-modification system methyltransferase subunit</fullName>
    </submittedName>
</protein>
<dbReference type="GO" id="GO:0032259">
    <property type="term" value="P:methylation"/>
    <property type="evidence" value="ECO:0007669"/>
    <property type="project" value="UniProtKB-KW"/>
</dbReference>
<dbReference type="GO" id="GO:0008168">
    <property type="term" value="F:methyltransferase activity"/>
    <property type="evidence" value="ECO:0007669"/>
    <property type="project" value="UniProtKB-KW"/>
</dbReference>
<evidence type="ECO:0000313" key="1">
    <source>
        <dbReference type="EMBL" id="EGL84218.1"/>
    </source>
</evidence>
<comment type="caution">
    <text evidence="1">The sequence shown here is derived from an EMBL/GenBank/DDBJ whole genome shotgun (WGS) entry which is preliminary data.</text>
</comment>
<organism evidence="1 2">
    <name type="scientific">Caldalkalibacillus thermarum (strain TA2.A1)</name>
    <dbReference type="NCBI Taxonomy" id="986075"/>
    <lineage>
        <taxon>Bacteria</taxon>
        <taxon>Bacillati</taxon>
        <taxon>Bacillota</taxon>
        <taxon>Bacilli</taxon>
        <taxon>Bacillales</taxon>
        <taxon>Bacillaceae</taxon>
        <taxon>Caldalkalibacillus</taxon>
    </lineage>
</organism>
<reference evidence="1 2" key="1">
    <citation type="journal article" date="2011" name="J. Bacteriol.">
        <title>Draft genome sequence of the thermoalkaliphilic Caldalkalibacillus thermarum strain TA2.A1.</title>
        <authorList>
            <person name="Kalamorz F."/>
            <person name="Keis S."/>
            <person name="McMillan D.G."/>
            <person name="Olsson K."/>
            <person name="Stanton J.A."/>
            <person name="Stockwell P."/>
            <person name="Black M.A."/>
            <person name="Klingeman D.M."/>
            <person name="Land M.L."/>
            <person name="Han C.S."/>
            <person name="Martin S.L."/>
            <person name="Becher S.A."/>
            <person name="Peddie C.J."/>
            <person name="Morgan H.W."/>
            <person name="Matthies D."/>
            <person name="Preiss L."/>
            <person name="Meier T."/>
            <person name="Brown S.D."/>
            <person name="Cook G.M."/>
        </authorList>
    </citation>
    <scope>NUCLEOTIDE SEQUENCE [LARGE SCALE GENOMIC DNA]</scope>
    <source>
        <strain evidence="1 2">TA2.A1</strain>
    </source>
</reference>
<dbReference type="eggNOG" id="COG0286">
    <property type="taxonomic scope" value="Bacteria"/>
</dbReference>